<evidence type="ECO:0000313" key="3">
    <source>
        <dbReference type="Proteomes" id="UP000077134"/>
    </source>
</evidence>
<dbReference type="STRING" id="1763538.LPB68_19975"/>
<dbReference type="EMBL" id="LSFN01000005">
    <property type="protein sequence ID" value="OAB76716.1"/>
    <property type="molecule type" value="Genomic_DNA"/>
</dbReference>
<feature type="compositionally biased region" description="Polar residues" evidence="1">
    <location>
        <begin position="22"/>
        <end position="59"/>
    </location>
</feature>
<gene>
    <name evidence="2" type="ORF">PNBC_04765</name>
</gene>
<evidence type="ECO:0000256" key="1">
    <source>
        <dbReference type="SAM" id="MobiDB-lite"/>
    </source>
</evidence>
<organism evidence="2 3">
    <name type="scientific">Paenibacillus crassostreae</name>
    <dbReference type="NCBI Taxonomy" id="1763538"/>
    <lineage>
        <taxon>Bacteria</taxon>
        <taxon>Bacillati</taxon>
        <taxon>Bacillota</taxon>
        <taxon>Bacilli</taxon>
        <taxon>Bacillales</taxon>
        <taxon>Paenibacillaceae</taxon>
        <taxon>Paenibacillus</taxon>
    </lineage>
</organism>
<sequence length="103" mass="11846">MRSVEMQIAIPRTQDVGKIPSELQQRSTQEQTFMTSQQIKEIRQMSQRSTNVDETANTSIREEGKNQQSSQENSESHSSQQEQQSVYHSAVHPYKGHRIDLSL</sequence>
<name>A0A167FMM8_9BACL</name>
<evidence type="ECO:0000313" key="2">
    <source>
        <dbReference type="EMBL" id="OAB76716.1"/>
    </source>
</evidence>
<reference evidence="2 3" key="1">
    <citation type="submission" date="2016-02" db="EMBL/GenBank/DDBJ databases">
        <title>Paenibacillus sp. LPB0068, isolated from Crassostrea gigas.</title>
        <authorList>
            <person name="Shin S.-K."/>
            <person name="Yi H."/>
        </authorList>
    </citation>
    <scope>NUCLEOTIDE SEQUENCE [LARGE SCALE GENOMIC DNA]</scope>
    <source>
        <strain evidence="2 3">LPB0068</strain>
    </source>
</reference>
<feature type="compositionally biased region" description="Low complexity" evidence="1">
    <location>
        <begin position="66"/>
        <end position="85"/>
    </location>
</feature>
<proteinExistence type="predicted"/>
<feature type="region of interest" description="Disordered" evidence="1">
    <location>
        <begin position="1"/>
        <end position="103"/>
    </location>
</feature>
<protein>
    <recommendedName>
        <fullName evidence="4">RNA polymerase subunit sigma</fullName>
    </recommendedName>
</protein>
<dbReference type="AlphaFoldDB" id="A0A167FMM8"/>
<dbReference type="Proteomes" id="UP000077134">
    <property type="component" value="Unassembled WGS sequence"/>
</dbReference>
<keyword evidence="3" id="KW-1185">Reference proteome</keyword>
<comment type="caution">
    <text evidence="2">The sequence shown here is derived from an EMBL/GenBank/DDBJ whole genome shotgun (WGS) entry which is preliminary data.</text>
</comment>
<evidence type="ECO:0008006" key="4">
    <source>
        <dbReference type="Google" id="ProtNLM"/>
    </source>
</evidence>
<accession>A0A167FMM8</accession>